<dbReference type="InterPro" id="IPR009057">
    <property type="entry name" value="Homeodomain-like_sf"/>
</dbReference>
<sequence length="72" mass="8163">MKKLKRPPSQELLNQAADLLNDGASQREVCRTTGLARETIRKHFPGKGWTYQEGGDFRALNRYTQLTKGLTT</sequence>
<evidence type="ECO:0008006" key="3">
    <source>
        <dbReference type="Google" id="ProtNLM"/>
    </source>
</evidence>
<dbReference type="Proteomes" id="UP000596938">
    <property type="component" value="Unassembled WGS sequence"/>
</dbReference>
<dbReference type="EMBL" id="BMKU01000001">
    <property type="protein sequence ID" value="GGG83832.1"/>
    <property type="molecule type" value="Genomic_DNA"/>
</dbReference>
<protein>
    <recommendedName>
        <fullName evidence="3">Helix-turn-helix DNA binding domain protein</fullName>
    </recommendedName>
</protein>
<gene>
    <name evidence="1" type="ORF">GCM10011577_01610</name>
</gene>
<keyword evidence="2" id="KW-1185">Reference proteome</keyword>
<comment type="caution">
    <text evidence="1">The sequence shown here is derived from an EMBL/GenBank/DDBJ whole genome shotgun (WGS) entry which is preliminary data.</text>
</comment>
<accession>A0ABQ1XBV6</accession>
<reference evidence="2" key="1">
    <citation type="journal article" date="2019" name="Int. J. Syst. Evol. Microbiol.">
        <title>The Global Catalogue of Microorganisms (GCM) 10K type strain sequencing project: providing services to taxonomists for standard genome sequencing and annotation.</title>
        <authorList>
            <consortium name="The Broad Institute Genomics Platform"/>
            <consortium name="The Broad Institute Genome Sequencing Center for Infectious Disease"/>
            <person name="Wu L."/>
            <person name="Ma J."/>
        </authorList>
    </citation>
    <scope>NUCLEOTIDE SEQUENCE [LARGE SCALE GENOMIC DNA]</scope>
    <source>
        <strain evidence="2">CGMCC 1.1927</strain>
    </source>
</reference>
<proteinExistence type="predicted"/>
<evidence type="ECO:0000313" key="2">
    <source>
        <dbReference type="Proteomes" id="UP000596938"/>
    </source>
</evidence>
<dbReference type="RefSeq" id="WP_188808661.1">
    <property type="nucleotide sequence ID" value="NZ_BAAAWV010000001.1"/>
</dbReference>
<dbReference type="Gene3D" id="1.10.10.60">
    <property type="entry name" value="Homeodomain-like"/>
    <property type="match status" value="1"/>
</dbReference>
<evidence type="ECO:0000313" key="1">
    <source>
        <dbReference type="EMBL" id="GGG83832.1"/>
    </source>
</evidence>
<name>A0ABQ1XBV6_9MICC</name>
<dbReference type="SUPFAM" id="SSF46689">
    <property type="entry name" value="Homeodomain-like"/>
    <property type="match status" value="1"/>
</dbReference>
<organism evidence="1 2">
    <name type="scientific">Pseudarthrobacter polychromogenes</name>
    <dbReference type="NCBI Taxonomy" id="1676"/>
    <lineage>
        <taxon>Bacteria</taxon>
        <taxon>Bacillati</taxon>
        <taxon>Actinomycetota</taxon>
        <taxon>Actinomycetes</taxon>
        <taxon>Micrococcales</taxon>
        <taxon>Micrococcaceae</taxon>
        <taxon>Pseudarthrobacter</taxon>
    </lineage>
</organism>